<dbReference type="GO" id="GO:0009030">
    <property type="term" value="F:thiamine-phosphate kinase activity"/>
    <property type="evidence" value="ECO:0007669"/>
    <property type="project" value="UniProtKB-UniRule"/>
</dbReference>
<comment type="catalytic activity">
    <reaction evidence="2">
        <text>thiamine phosphate + ATP = thiamine diphosphate + ADP</text>
        <dbReference type="Rhea" id="RHEA:15913"/>
        <dbReference type="ChEBI" id="CHEBI:30616"/>
        <dbReference type="ChEBI" id="CHEBI:37575"/>
        <dbReference type="ChEBI" id="CHEBI:58937"/>
        <dbReference type="ChEBI" id="CHEBI:456216"/>
        <dbReference type="EC" id="2.7.4.16"/>
    </reaction>
</comment>
<proteinExistence type="inferred from homology"/>
<dbReference type="InterPro" id="IPR036921">
    <property type="entry name" value="PurM-like_N_sf"/>
</dbReference>
<dbReference type="KEGG" id="pfer:IRI77_29910"/>
<dbReference type="InterPro" id="IPR006283">
    <property type="entry name" value="ThiL-like"/>
</dbReference>
<feature type="binding site" evidence="2">
    <location>
        <position position="124"/>
    </location>
    <ligand>
        <name>Mg(2+)</name>
        <dbReference type="ChEBI" id="CHEBI:18420"/>
        <label>1</label>
    </ligand>
</feature>
<keyword evidence="2" id="KW-0067">ATP-binding</keyword>
<dbReference type="PANTHER" id="PTHR30270">
    <property type="entry name" value="THIAMINE-MONOPHOSPHATE KINASE"/>
    <property type="match status" value="1"/>
</dbReference>
<keyword evidence="2" id="KW-0547">Nucleotide-binding</keyword>
<feature type="binding site" evidence="2">
    <location>
        <position position="281"/>
    </location>
    <ligand>
        <name>substrate</name>
    </ligand>
</feature>
<feature type="binding site" evidence="2">
    <location>
        <position position="30"/>
    </location>
    <ligand>
        <name>Mg(2+)</name>
        <dbReference type="ChEBI" id="CHEBI:18420"/>
        <label>4</label>
    </ligand>
</feature>
<dbReference type="GO" id="GO:0009228">
    <property type="term" value="P:thiamine biosynthetic process"/>
    <property type="evidence" value="ECO:0007669"/>
    <property type="project" value="UniProtKB-KW"/>
</dbReference>
<feature type="binding site" evidence="2">
    <location>
        <position position="54"/>
    </location>
    <ligand>
        <name>substrate</name>
    </ligand>
</feature>
<dbReference type="UniPathway" id="UPA00060">
    <property type="reaction ID" value="UER00142"/>
</dbReference>
<protein>
    <recommendedName>
        <fullName evidence="2">Thiamine-monophosphate kinase</fullName>
        <shortName evidence="2">TMP kinase</shortName>
        <shortName evidence="2">Thiamine-phosphate kinase</shortName>
        <ecNumber evidence="2">2.7.4.16</ecNumber>
    </recommendedName>
</protein>
<name>A0A7S7NPL0_PALFE</name>
<evidence type="ECO:0000256" key="1">
    <source>
        <dbReference type="ARBA" id="ARBA00022977"/>
    </source>
</evidence>
<dbReference type="InterPro" id="IPR036676">
    <property type="entry name" value="PurM-like_C_sf"/>
</dbReference>
<dbReference type="AlphaFoldDB" id="A0A7S7NPL0"/>
<feature type="domain" description="PurM-like N-terminal" evidence="3">
    <location>
        <begin position="28"/>
        <end position="139"/>
    </location>
</feature>
<dbReference type="SUPFAM" id="SSF56042">
    <property type="entry name" value="PurM C-terminal domain-like"/>
    <property type="match status" value="1"/>
</dbReference>
<dbReference type="Pfam" id="PF00586">
    <property type="entry name" value="AIRS"/>
    <property type="match status" value="1"/>
</dbReference>
<comment type="pathway">
    <text evidence="2">Cofactor biosynthesis; thiamine diphosphate biosynthesis; thiamine diphosphate from thiamine phosphate: step 1/1.</text>
</comment>
<dbReference type="NCBIfam" id="TIGR01379">
    <property type="entry name" value="thiL"/>
    <property type="match status" value="1"/>
</dbReference>
<dbReference type="GO" id="GO:0000287">
    <property type="term" value="F:magnesium ion binding"/>
    <property type="evidence" value="ECO:0007669"/>
    <property type="project" value="UniProtKB-UniRule"/>
</dbReference>
<feature type="binding site" evidence="2">
    <location>
        <position position="198"/>
    </location>
    <ligand>
        <name>Mg(2+)</name>
        <dbReference type="ChEBI" id="CHEBI:18420"/>
        <label>5</label>
    </ligand>
</feature>
<feature type="binding site" evidence="2">
    <location>
        <position position="47"/>
    </location>
    <ligand>
        <name>Mg(2+)</name>
        <dbReference type="ChEBI" id="CHEBI:18420"/>
        <label>1</label>
    </ligand>
</feature>
<dbReference type="RefSeq" id="WP_194448623.1">
    <property type="nucleotide sequence ID" value="NZ_CP063849.1"/>
</dbReference>
<dbReference type="GO" id="GO:0005524">
    <property type="term" value="F:ATP binding"/>
    <property type="evidence" value="ECO:0007669"/>
    <property type="project" value="UniProtKB-UniRule"/>
</dbReference>
<dbReference type="PIRSF" id="PIRSF005303">
    <property type="entry name" value="Thiam_monoph_kin"/>
    <property type="match status" value="1"/>
</dbReference>
<feature type="binding site" evidence="2">
    <location>
        <position position="45"/>
    </location>
    <ligand>
        <name>Mg(2+)</name>
        <dbReference type="ChEBI" id="CHEBI:18420"/>
        <label>4</label>
    </ligand>
</feature>
<evidence type="ECO:0000256" key="2">
    <source>
        <dbReference type="HAMAP-Rule" id="MF_02128"/>
    </source>
</evidence>
<feature type="binding site" evidence="2">
    <location>
        <position position="197"/>
    </location>
    <ligand>
        <name>ATP</name>
        <dbReference type="ChEBI" id="CHEBI:30616"/>
    </ligand>
</feature>
<keyword evidence="5" id="KW-1185">Reference proteome</keyword>
<dbReference type="EMBL" id="CP063849">
    <property type="protein sequence ID" value="QOY86954.1"/>
    <property type="molecule type" value="Genomic_DNA"/>
</dbReference>
<feature type="binding site" evidence="2">
    <location>
        <position position="30"/>
    </location>
    <ligand>
        <name>Mg(2+)</name>
        <dbReference type="ChEBI" id="CHEBI:18420"/>
        <label>3</label>
    </ligand>
</feature>
<dbReference type="GO" id="GO:0009229">
    <property type="term" value="P:thiamine diphosphate biosynthetic process"/>
    <property type="evidence" value="ECO:0007669"/>
    <property type="project" value="UniProtKB-UniRule"/>
</dbReference>
<feature type="binding site" evidence="2">
    <location>
        <position position="106"/>
    </location>
    <ligand>
        <name>ATP</name>
        <dbReference type="ChEBI" id="CHEBI:30616"/>
    </ligand>
</feature>
<dbReference type="Proteomes" id="UP000593892">
    <property type="component" value="Chromosome"/>
</dbReference>
<comment type="similarity">
    <text evidence="2">Belongs to the thiamine-monophosphate kinase family.</text>
</comment>
<accession>A0A7S7NPL0</accession>
<sequence>MNELSLIAAIRKWSTPKTAAPGVVKGIGDDCAIIRPRANEDLLFTTDFVIEDVHFTRATQTGIDTGWKALARGLSDIAAMGGDARYALVSLALAPWCCHNYVRDLYQGFNKLAGLHCVQIIGGDVSKTEKLSIDVIVIGSTPRGKALRRDGAKPGDVIYVSGALGRAAAKGYKDRPIPRLELGRKLRGKATSCMDLSDGLAMDLHRLAVESGVAAELDGPLPSAPKATLEHALFGGEDYELLCTLPPGRRAPRELTRVGLIVEGKPGRVTLAGESLQPRGWDPLA</sequence>
<evidence type="ECO:0000259" key="3">
    <source>
        <dbReference type="Pfam" id="PF00586"/>
    </source>
</evidence>
<feature type="binding site" evidence="2">
    <location>
        <position position="76"/>
    </location>
    <ligand>
        <name>Mg(2+)</name>
        <dbReference type="ChEBI" id="CHEBI:18420"/>
        <label>2</label>
    </ligand>
</feature>
<dbReference type="PANTHER" id="PTHR30270:SF0">
    <property type="entry name" value="THIAMINE-MONOPHOSPHATE KINASE"/>
    <property type="match status" value="1"/>
</dbReference>
<organism evidence="4 5">
    <name type="scientific">Paludibaculum fermentans</name>
    <dbReference type="NCBI Taxonomy" id="1473598"/>
    <lineage>
        <taxon>Bacteria</taxon>
        <taxon>Pseudomonadati</taxon>
        <taxon>Acidobacteriota</taxon>
        <taxon>Terriglobia</taxon>
        <taxon>Bryobacterales</taxon>
        <taxon>Bryobacteraceae</taxon>
        <taxon>Paludibaculum</taxon>
    </lineage>
</organism>
<dbReference type="EC" id="2.7.4.16" evidence="2"/>
<feature type="binding site" evidence="2">
    <location>
        <begin position="123"/>
        <end position="124"/>
    </location>
    <ligand>
        <name>ATP</name>
        <dbReference type="ChEBI" id="CHEBI:30616"/>
    </ligand>
</feature>
<evidence type="ECO:0000313" key="4">
    <source>
        <dbReference type="EMBL" id="QOY86954.1"/>
    </source>
</evidence>
<keyword evidence="2 4" id="KW-0418">Kinase</keyword>
<feature type="binding site" evidence="2">
    <location>
        <position position="195"/>
    </location>
    <ligand>
        <name>Mg(2+)</name>
        <dbReference type="ChEBI" id="CHEBI:18420"/>
        <label>3</label>
    </ligand>
</feature>
<dbReference type="Gene3D" id="3.30.1330.10">
    <property type="entry name" value="PurM-like, N-terminal domain"/>
    <property type="match status" value="1"/>
</dbReference>
<keyword evidence="2" id="KW-0460">Magnesium</keyword>
<dbReference type="SUPFAM" id="SSF55326">
    <property type="entry name" value="PurM N-terminal domain-like"/>
    <property type="match status" value="1"/>
</dbReference>
<comment type="miscellaneous">
    <text evidence="2">Reaction mechanism of ThiL seems to utilize a direct, inline transfer of the gamma-phosphate of ATP to TMP rather than a phosphorylated enzyme intermediate.</text>
</comment>
<feature type="binding site" evidence="2">
    <location>
        <position position="76"/>
    </location>
    <ligand>
        <name>Mg(2+)</name>
        <dbReference type="ChEBI" id="CHEBI:18420"/>
        <label>4</label>
    </ligand>
</feature>
<evidence type="ECO:0000313" key="5">
    <source>
        <dbReference type="Proteomes" id="UP000593892"/>
    </source>
</evidence>
<feature type="binding site" evidence="2">
    <location>
        <position position="76"/>
    </location>
    <ligand>
        <name>Mg(2+)</name>
        <dbReference type="ChEBI" id="CHEBI:18420"/>
        <label>3</label>
    </ligand>
</feature>
<gene>
    <name evidence="2 4" type="primary">thiL</name>
    <name evidence="4" type="ORF">IRI77_29910</name>
</gene>
<dbReference type="Gene3D" id="3.90.650.10">
    <property type="entry name" value="PurM-like C-terminal domain"/>
    <property type="match status" value="1"/>
</dbReference>
<keyword evidence="2 4" id="KW-0808">Transferase</keyword>
<keyword evidence="2" id="KW-0479">Metal-binding</keyword>
<dbReference type="HAMAP" id="MF_02128">
    <property type="entry name" value="TMP_kinase"/>
    <property type="match status" value="1"/>
</dbReference>
<reference evidence="4 5" key="1">
    <citation type="submission" date="2020-10" db="EMBL/GenBank/DDBJ databases">
        <title>Complete genome sequence of Paludibaculum fermentans P105T, a facultatively anaerobic acidobacterium capable of dissimilatory Fe(III) reduction.</title>
        <authorList>
            <person name="Dedysh S.N."/>
            <person name="Beletsky A.V."/>
            <person name="Kulichevskaya I.S."/>
            <person name="Mardanov A.V."/>
            <person name="Ravin N.V."/>
        </authorList>
    </citation>
    <scope>NUCLEOTIDE SEQUENCE [LARGE SCALE GENOMIC DNA]</scope>
    <source>
        <strain evidence="4 5">P105</strain>
    </source>
</reference>
<comment type="function">
    <text evidence="2">Catalyzes the ATP-dependent phosphorylation of thiamine-monophosphate (TMP) to form thiamine-pyrophosphate (TPP), the active form of vitamin B1.</text>
</comment>
<dbReference type="InterPro" id="IPR016188">
    <property type="entry name" value="PurM-like_N"/>
</dbReference>
<feature type="binding site" evidence="2">
    <location>
        <position position="46"/>
    </location>
    <ligand>
        <name>Mg(2+)</name>
        <dbReference type="ChEBI" id="CHEBI:18420"/>
        <label>1</label>
    </ligand>
</feature>
<keyword evidence="1 2" id="KW-0784">Thiamine biosynthesis</keyword>
<feature type="binding site" evidence="2">
    <location>
        <position position="237"/>
    </location>
    <ligand>
        <name>substrate</name>
    </ligand>
</feature>
<dbReference type="CDD" id="cd02194">
    <property type="entry name" value="ThiL"/>
    <property type="match status" value="1"/>
</dbReference>
<feature type="binding site" evidence="2">
    <location>
        <position position="47"/>
    </location>
    <ligand>
        <name>Mg(2+)</name>
        <dbReference type="ChEBI" id="CHEBI:18420"/>
        <label>2</label>
    </ligand>
</feature>
<feature type="binding site" evidence="2">
    <location>
        <position position="149"/>
    </location>
    <ligand>
        <name>ATP</name>
        <dbReference type="ChEBI" id="CHEBI:30616"/>
    </ligand>
</feature>